<protein>
    <submittedName>
        <fullName evidence="2">Uncharacterized protein</fullName>
    </submittedName>
</protein>
<gene>
    <name evidence="2" type="ORF">BDV29DRAFT_141601</name>
</gene>
<dbReference type="PANTHER" id="PTHR34714">
    <property type="entry name" value="EGF-LIKE DOMAIN-CONTAINING PROTEIN"/>
    <property type="match status" value="1"/>
</dbReference>
<dbReference type="EMBL" id="ML732233">
    <property type="protein sequence ID" value="KAB8073117.1"/>
    <property type="molecule type" value="Genomic_DNA"/>
</dbReference>
<sequence length="842" mass="94378">MASQPTTPSGWKVYGSSFPYIPDQSSSVHISPNYPQDWWHKYVNRGIYVDRGDLEELPAAEDGEIRVIFADVVDLTNLFHDLPMDGPFGRLVHGVICARVLTSTDQILWPIETNSWSSYAKSVVICAEEFDHPVTLHWKDIAPTGNEGELTLNNDNFGKHSQGKMIGVRIEWTKENPKGSITYLANYDELRQLPEFGKSIYQSEFRACLTTQLRVAQVQLWQNPSMAADLAAYIVEVTNDSPQDRNMNTLAMSIRQYAVAQAITGNAVSYAPLLKISPYVKVLNEGLEAASGFETQYHRFQDRARSLQDKVDIWTAMAEQAQSAVDLQSGLTVDARKKYDEADRTVDLSMSKFKAQKTVVEALMSQFETQVEGKQTLIQNEIDDDEGNLKELESEKARLEASKASCKSSRAAWEILLGRIGAAHEHFEEAKIDAQEAELSKETKLTVDAIMHLRDLLQTMITVEKEIDDIAKLLEEDPTASIPSQKGDGGYSDLNGIISIAAWDVWSLETDEEMQFAIRMSVDGASAFRDALREYAIYGKLVVQSKAQAINAGQEYVHAQLRLNCRRDDLQQIQSLLDKFKNGELAAEVAEAMFYDQLMSLKIALTDQMLNLRCAYKYYTLQDDALVKLDPTKSVAAMQLDLFNLHRELIRVDETYTTDFSEFTFHVPDDHPMNGLRAIVDSLKQTHQAAFTLAPFIPANSNSDISFAEPFINGTHFRVSLLEVTLNGARPIINSAEHQNYVLVRMNISTSGMYLDIGPGQDNNDTLFAFTGPPRSQSFQFSMDPLGGVHISVPPYFSSQDSDHAEPTAFTQWTISIENPEVLDLSGLSSVTLKWKGRARFM</sequence>
<evidence type="ECO:0000313" key="2">
    <source>
        <dbReference type="EMBL" id="KAB8073117.1"/>
    </source>
</evidence>
<dbReference type="OrthoDB" id="3509531at2759"/>
<dbReference type="AlphaFoldDB" id="A0A5N5WZD1"/>
<evidence type="ECO:0000313" key="3">
    <source>
        <dbReference type="Proteomes" id="UP000326565"/>
    </source>
</evidence>
<keyword evidence="1" id="KW-0175">Coiled coil</keyword>
<feature type="coiled-coil region" evidence="1">
    <location>
        <begin position="375"/>
        <end position="409"/>
    </location>
</feature>
<name>A0A5N5WZD1_9EURO</name>
<organism evidence="2 3">
    <name type="scientific">Aspergillus leporis</name>
    <dbReference type="NCBI Taxonomy" id="41062"/>
    <lineage>
        <taxon>Eukaryota</taxon>
        <taxon>Fungi</taxon>
        <taxon>Dikarya</taxon>
        <taxon>Ascomycota</taxon>
        <taxon>Pezizomycotina</taxon>
        <taxon>Eurotiomycetes</taxon>
        <taxon>Eurotiomycetidae</taxon>
        <taxon>Eurotiales</taxon>
        <taxon>Aspergillaceae</taxon>
        <taxon>Aspergillus</taxon>
        <taxon>Aspergillus subgen. Circumdati</taxon>
    </lineage>
</organism>
<evidence type="ECO:0000256" key="1">
    <source>
        <dbReference type="SAM" id="Coils"/>
    </source>
</evidence>
<dbReference type="Proteomes" id="UP000326565">
    <property type="component" value="Unassembled WGS sequence"/>
</dbReference>
<accession>A0A5N5WZD1</accession>
<keyword evidence="3" id="KW-1185">Reference proteome</keyword>
<dbReference type="PANTHER" id="PTHR34714:SF2">
    <property type="entry name" value="EGF-LIKE DOMAIN-CONTAINING PROTEIN"/>
    <property type="match status" value="1"/>
</dbReference>
<proteinExistence type="predicted"/>
<reference evidence="2 3" key="1">
    <citation type="submission" date="2019-04" db="EMBL/GenBank/DDBJ databases">
        <title>Friends and foes A comparative genomics study of 23 Aspergillus species from section Flavi.</title>
        <authorList>
            <consortium name="DOE Joint Genome Institute"/>
            <person name="Kjaerbolling I."/>
            <person name="Vesth T."/>
            <person name="Frisvad J.C."/>
            <person name="Nybo J.L."/>
            <person name="Theobald S."/>
            <person name="Kildgaard S."/>
            <person name="Isbrandt T."/>
            <person name="Kuo A."/>
            <person name="Sato A."/>
            <person name="Lyhne E.K."/>
            <person name="Kogle M.E."/>
            <person name="Wiebenga A."/>
            <person name="Kun R.S."/>
            <person name="Lubbers R.J."/>
            <person name="Makela M.R."/>
            <person name="Barry K."/>
            <person name="Chovatia M."/>
            <person name="Clum A."/>
            <person name="Daum C."/>
            <person name="Haridas S."/>
            <person name="He G."/>
            <person name="LaButti K."/>
            <person name="Lipzen A."/>
            <person name="Mondo S."/>
            <person name="Riley R."/>
            <person name="Salamov A."/>
            <person name="Simmons B.A."/>
            <person name="Magnuson J.K."/>
            <person name="Henrissat B."/>
            <person name="Mortensen U.H."/>
            <person name="Larsen T.O."/>
            <person name="Devries R.P."/>
            <person name="Grigoriev I.V."/>
            <person name="Machida M."/>
            <person name="Baker S.E."/>
            <person name="Andersen M.R."/>
        </authorList>
    </citation>
    <scope>NUCLEOTIDE SEQUENCE [LARGE SCALE GENOMIC DNA]</scope>
    <source>
        <strain evidence="2 3">CBS 151.66</strain>
    </source>
</reference>